<feature type="transmembrane region" description="Helical" evidence="10">
    <location>
        <begin position="345"/>
        <end position="366"/>
    </location>
</feature>
<dbReference type="PRINTS" id="PR00173">
    <property type="entry name" value="EDTRNSPORT"/>
</dbReference>
<dbReference type="InterPro" id="IPR036458">
    <property type="entry name" value="Na:dicarbo_symporter_sf"/>
</dbReference>
<dbReference type="PROSITE" id="PS00714">
    <property type="entry name" value="NA_DICARBOXYL_SYMP_2"/>
    <property type="match status" value="1"/>
</dbReference>
<evidence type="ECO:0000256" key="2">
    <source>
        <dbReference type="ARBA" id="ARBA00006148"/>
    </source>
</evidence>
<evidence type="ECO:0000256" key="3">
    <source>
        <dbReference type="ARBA" id="ARBA00022448"/>
    </source>
</evidence>
<keyword evidence="3 10" id="KW-0813">Transport</keyword>
<dbReference type="Proteomes" id="UP000821837">
    <property type="component" value="Chromosome 8"/>
</dbReference>
<dbReference type="Gene3D" id="1.10.3860.10">
    <property type="entry name" value="Sodium:dicarboxylate symporter"/>
    <property type="match status" value="1"/>
</dbReference>
<keyword evidence="6 10" id="KW-1133">Transmembrane helix</keyword>
<evidence type="ECO:0000256" key="10">
    <source>
        <dbReference type="RuleBase" id="RU361216"/>
    </source>
</evidence>
<protein>
    <recommendedName>
        <fullName evidence="10">Amino acid transporter</fullName>
    </recommendedName>
</protein>
<accession>A0A9D4SQE4</accession>
<dbReference type="FunFam" id="1.10.3860.10:FF:000002">
    <property type="entry name" value="Amino acid transporter"/>
    <property type="match status" value="1"/>
</dbReference>
<reference evidence="12" key="2">
    <citation type="submission" date="2021-09" db="EMBL/GenBank/DDBJ databases">
        <authorList>
            <person name="Jia N."/>
            <person name="Wang J."/>
            <person name="Shi W."/>
            <person name="Du L."/>
            <person name="Sun Y."/>
            <person name="Zhan W."/>
            <person name="Jiang J."/>
            <person name="Wang Q."/>
            <person name="Zhang B."/>
            <person name="Ji P."/>
            <person name="Sakyi L.B."/>
            <person name="Cui X."/>
            <person name="Yuan T."/>
            <person name="Jiang B."/>
            <person name="Yang W."/>
            <person name="Lam T.T.-Y."/>
            <person name="Chang Q."/>
            <person name="Ding S."/>
            <person name="Wang X."/>
            <person name="Zhu J."/>
            <person name="Ruan X."/>
            <person name="Zhao L."/>
            <person name="Wei J."/>
            <person name="Que T."/>
            <person name="Du C."/>
            <person name="Cheng J."/>
            <person name="Dai P."/>
            <person name="Han X."/>
            <person name="Huang E."/>
            <person name="Gao Y."/>
            <person name="Liu J."/>
            <person name="Shao H."/>
            <person name="Ye R."/>
            <person name="Li L."/>
            <person name="Wei W."/>
            <person name="Wang X."/>
            <person name="Wang C."/>
            <person name="Huo Q."/>
            <person name="Li W."/>
            <person name="Guo W."/>
            <person name="Chen H."/>
            <person name="Chen S."/>
            <person name="Zhou L."/>
            <person name="Zhou L."/>
            <person name="Ni X."/>
            <person name="Tian J."/>
            <person name="Zhou Y."/>
            <person name="Sheng Y."/>
            <person name="Liu T."/>
            <person name="Pan Y."/>
            <person name="Xia L."/>
            <person name="Li J."/>
            <person name="Zhao F."/>
            <person name="Cao W."/>
        </authorList>
    </citation>
    <scope>NUCLEOTIDE SEQUENCE</scope>
    <source>
        <strain evidence="12">Rsan-2018</strain>
        <tissue evidence="12">Larvae</tissue>
    </source>
</reference>
<dbReference type="PANTHER" id="PTHR11958">
    <property type="entry name" value="SODIUM/DICARBOXYLATE SYMPORTER-RELATED"/>
    <property type="match status" value="1"/>
</dbReference>
<dbReference type="InterPro" id="IPR018107">
    <property type="entry name" value="Na-dicarboxylate_symporter_CS"/>
</dbReference>
<evidence type="ECO:0000256" key="1">
    <source>
        <dbReference type="ARBA" id="ARBA00004141"/>
    </source>
</evidence>
<dbReference type="InterPro" id="IPR050746">
    <property type="entry name" value="DAACS"/>
</dbReference>
<keyword evidence="4 10" id="KW-0812">Transmembrane</keyword>
<dbReference type="VEuPathDB" id="VectorBase:RSAN_054580"/>
<evidence type="ECO:0000256" key="9">
    <source>
        <dbReference type="ARBA" id="ARBA00058473"/>
    </source>
</evidence>
<keyword evidence="13" id="KW-1185">Reference proteome</keyword>
<comment type="function">
    <text evidence="9">Transports L-glutamate and also L- and D-aspartate. Essential for terminating the postsynaptic action of glutamate by rapidly removing released glutamate from the synaptic cleft. Acts as a symport by cotransporting sodium.</text>
</comment>
<organism evidence="12 13">
    <name type="scientific">Rhipicephalus sanguineus</name>
    <name type="common">Brown dog tick</name>
    <name type="synonym">Ixodes sanguineus</name>
    <dbReference type="NCBI Taxonomy" id="34632"/>
    <lineage>
        <taxon>Eukaryota</taxon>
        <taxon>Metazoa</taxon>
        <taxon>Ecdysozoa</taxon>
        <taxon>Arthropoda</taxon>
        <taxon>Chelicerata</taxon>
        <taxon>Arachnida</taxon>
        <taxon>Acari</taxon>
        <taxon>Parasitiformes</taxon>
        <taxon>Ixodida</taxon>
        <taxon>Ixodoidea</taxon>
        <taxon>Ixodidae</taxon>
        <taxon>Rhipicephalinae</taxon>
        <taxon>Rhipicephalus</taxon>
        <taxon>Rhipicephalus</taxon>
    </lineage>
</organism>
<feature type="transmembrane region" description="Helical" evidence="10">
    <location>
        <begin position="307"/>
        <end position="333"/>
    </location>
</feature>
<comment type="subcellular location">
    <subcellularLocation>
        <location evidence="1 10">Membrane</location>
        <topology evidence="1 10">Multi-pass membrane protein</topology>
    </subcellularLocation>
</comment>
<evidence type="ECO:0000256" key="4">
    <source>
        <dbReference type="ARBA" id="ARBA00022692"/>
    </source>
</evidence>
<dbReference type="SUPFAM" id="SSF118215">
    <property type="entry name" value="Proton glutamate symport protein"/>
    <property type="match status" value="1"/>
</dbReference>
<dbReference type="PROSITE" id="PS00713">
    <property type="entry name" value="NA_DICARBOXYL_SYMP_1"/>
    <property type="match status" value="1"/>
</dbReference>
<keyword evidence="7 10" id="KW-0472">Membrane</keyword>
<feature type="transmembrane region" description="Helical" evidence="10">
    <location>
        <begin position="120"/>
        <end position="142"/>
    </location>
</feature>
<dbReference type="PANTHER" id="PTHR11958:SF99">
    <property type="entry name" value="SODIUM-DEPENDENT EXCITATORY AMINO ACID TRANSPORTER GLT-6-RELATED"/>
    <property type="match status" value="1"/>
</dbReference>
<evidence type="ECO:0000256" key="7">
    <source>
        <dbReference type="ARBA" id="ARBA00023136"/>
    </source>
</evidence>
<evidence type="ECO:0000256" key="11">
    <source>
        <dbReference type="SAM" id="MobiDB-lite"/>
    </source>
</evidence>
<reference evidence="12" key="1">
    <citation type="journal article" date="2020" name="Cell">
        <title>Large-Scale Comparative Analyses of Tick Genomes Elucidate Their Genetic Diversity and Vector Capacities.</title>
        <authorList>
            <consortium name="Tick Genome and Microbiome Consortium (TIGMIC)"/>
            <person name="Jia N."/>
            <person name="Wang J."/>
            <person name="Shi W."/>
            <person name="Du L."/>
            <person name="Sun Y."/>
            <person name="Zhan W."/>
            <person name="Jiang J.F."/>
            <person name="Wang Q."/>
            <person name="Zhang B."/>
            <person name="Ji P."/>
            <person name="Bell-Sakyi L."/>
            <person name="Cui X.M."/>
            <person name="Yuan T.T."/>
            <person name="Jiang B.G."/>
            <person name="Yang W.F."/>
            <person name="Lam T.T."/>
            <person name="Chang Q.C."/>
            <person name="Ding S.J."/>
            <person name="Wang X.J."/>
            <person name="Zhu J.G."/>
            <person name="Ruan X.D."/>
            <person name="Zhao L."/>
            <person name="Wei J.T."/>
            <person name="Ye R.Z."/>
            <person name="Que T.C."/>
            <person name="Du C.H."/>
            <person name="Zhou Y.H."/>
            <person name="Cheng J.X."/>
            <person name="Dai P.F."/>
            <person name="Guo W.B."/>
            <person name="Han X.H."/>
            <person name="Huang E.J."/>
            <person name="Li L.F."/>
            <person name="Wei W."/>
            <person name="Gao Y.C."/>
            <person name="Liu J.Z."/>
            <person name="Shao H.Z."/>
            <person name="Wang X."/>
            <person name="Wang C.C."/>
            <person name="Yang T.C."/>
            <person name="Huo Q.B."/>
            <person name="Li W."/>
            <person name="Chen H.Y."/>
            <person name="Chen S.E."/>
            <person name="Zhou L.G."/>
            <person name="Ni X.B."/>
            <person name="Tian J.H."/>
            <person name="Sheng Y."/>
            <person name="Liu T."/>
            <person name="Pan Y.S."/>
            <person name="Xia L.Y."/>
            <person name="Li J."/>
            <person name="Zhao F."/>
            <person name="Cao W.C."/>
        </authorList>
    </citation>
    <scope>NUCLEOTIDE SEQUENCE</scope>
    <source>
        <strain evidence="12">Rsan-2018</strain>
    </source>
</reference>
<dbReference type="GO" id="GO:0015501">
    <property type="term" value="F:glutamate:sodium symporter activity"/>
    <property type="evidence" value="ECO:0007669"/>
    <property type="project" value="TreeGrafter"/>
</dbReference>
<feature type="transmembrane region" description="Helical" evidence="10">
    <location>
        <begin position="236"/>
        <end position="253"/>
    </location>
</feature>
<dbReference type="EMBL" id="JABSTV010001254">
    <property type="protein sequence ID" value="KAH7939666.1"/>
    <property type="molecule type" value="Genomic_DNA"/>
</dbReference>
<dbReference type="AlphaFoldDB" id="A0A9D4SQE4"/>
<keyword evidence="5 10" id="KW-0769">Symport</keyword>
<evidence type="ECO:0000313" key="13">
    <source>
        <dbReference type="Proteomes" id="UP000821837"/>
    </source>
</evidence>
<dbReference type="GO" id="GO:0005886">
    <property type="term" value="C:plasma membrane"/>
    <property type="evidence" value="ECO:0007669"/>
    <property type="project" value="TreeGrafter"/>
</dbReference>
<dbReference type="GO" id="GO:0005313">
    <property type="term" value="F:L-glutamate transmembrane transporter activity"/>
    <property type="evidence" value="ECO:0007669"/>
    <property type="project" value="TreeGrafter"/>
</dbReference>
<evidence type="ECO:0000256" key="6">
    <source>
        <dbReference type="ARBA" id="ARBA00022989"/>
    </source>
</evidence>
<name>A0A9D4SQE4_RHISA</name>
<comment type="caution">
    <text evidence="12">The sequence shown here is derived from an EMBL/GenBank/DDBJ whole genome shotgun (WGS) entry which is preliminary data.</text>
</comment>
<sequence length="556" mass="59667">MPDSKPDANAKTPMLGGGGGPAGVIRLTEPPRGIWGKIGAWMKTNLLLVLTIVGVLLGLLLGFMARFFQYGEDVIMLVSFPGEILMGMLKMLILPLIISSMISGLSMLDPKSSGKMGSRALVYYFATTIFAAIVGIIMVSVIHPGDPSIKEEVGTGTEDKKVSTLDAFLDLVRHVVLPPNMFPENLLQACFQQVETTYVKEKPKPRFIHPDEMLNATNASTYVLKRTLQFKDGTNVLGLIVFCIAFGIIAGQMGPDAELMVQFFSSLNEIIMKIVVLVMWYSPFGIMSLIIGKIMSIKDLALTAQQLGLYMLTVITGLLIHACITLPLIYFLITRKNPVTFFKGMLQAWITALGTASSAATLPVTFRCLEENNHIDKRVTRFVLPVGATVNMDGTALYEAVAAIFIAQMNGINLSIGEVIAVSLTATAASIGAASVPSAGLVTMLLVLTSVGLPTEDISMIVAVDWMLDRIRTSINVLGDAFGAGIVYHLSKGELDKIDAEHARLELEMGEAGRKGSYMRRPSGIAAPGSSAPPDYGANPGGQNFVSGEGNSETQI</sequence>
<dbReference type="Pfam" id="PF00375">
    <property type="entry name" value="SDF"/>
    <property type="match status" value="1"/>
</dbReference>
<dbReference type="InterPro" id="IPR001991">
    <property type="entry name" value="Na-dicarboxylate_symporter"/>
</dbReference>
<evidence type="ECO:0000256" key="5">
    <source>
        <dbReference type="ARBA" id="ARBA00022847"/>
    </source>
</evidence>
<proteinExistence type="inferred from homology"/>
<evidence type="ECO:0000256" key="8">
    <source>
        <dbReference type="ARBA" id="ARBA00023180"/>
    </source>
</evidence>
<gene>
    <name evidence="12" type="ORF">HPB52_015582</name>
</gene>
<feature type="region of interest" description="Disordered" evidence="11">
    <location>
        <begin position="515"/>
        <end position="556"/>
    </location>
</feature>
<feature type="transmembrane region" description="Helical" evidence="10">
    <location>
        <begin position="46"/>
        <end position="68"/>
    </location>
</feature>
<feature type="transmembrane region" description="Helical" evidence="10">
    <location>
        <begin position="274"/>
        <end position="295"/>
    </location>
</feature>
<keyword evidence="8" id="KW-0325">Glycoprotein</keyword>
<evidence type="ECO:0000313" key="12">
    <source>
        <dbReference type="EMBL" id="KAH7939666.1"/>
    </source>
</evidence>
<comment type="similarity">
    <text evidence="2 10">Belongs to the dicarboxylate/amino acid:cation symporter (DAACS) (TC 2.A.23) family.</text>
</comment>
<feature type="compositionally biased region" description="Polar residues" evidence="11">
    <location>
        <begin position="541"/>
        <end position="556"/>
    </location>
</feature>
<dbReference type="GO" id="GO:0015175">
    <property type="term" value="F:neutral L-amino acid transmembrane transporter activity"/>
    <property type="evidence" value="ECO:0007669"/>
    <property type="project" value="TreeGrafter"/>
</dbReference>